<dbReference type="AlphaFoldDB" id="A0A4S3JQT3"/>
<sequence>MYVSEMSHSYRNIVRSRGRPLIRKTSQHNLYDTGHGFERNVHKGAFSPYLIIL</sequence>
<proteinExistence type="predicted"/>
<evidence type="ECO:0000313" key="2">
    <source>
        <dbReference type="Proteomes" id="UP000308092"/>
    </source>
</evidence>
<reference evidence="1 2" key="1">
    <citation type="submission" date="2019-03" db="EMBL/GenBank/DDBJ databases">
        <title>The genome sequence of a newly discovered highly antifungal drug resistant Aspergillus species, Aspergillus tanneri NIH 1004.</title>
        <authorList>
            <person name="Mounaud S."/>
            <person name="Singh I."/>
            <person name="Joardar V."/>
            <person name="Pakala S."/>
            <person name="Pakala S."/>
            <person name="Venepally P."/>
            <person name="Hoover J."/>
            <person name="Nierman W."/>
            <person name="Chung J."/>
            <person name="Losada L."/>
        </authorList>
    </citation>
    <scope>NUCLEOTIDE SEQUENCE [LARGE SCALE GENOMIC DNA]</scope>
    <source>
        <strain evidence="1 2">NIH1004</strain>
    </source>
</reference>
<comment type="caution">
    <text evidence="1">The sequence shown here is derived from an EMBL/GenBank/DDBJ whole genome shotgun (WGS) entry which is preliminary data.</text>
</comment>
<protein>
    <submittedName>
        <fullName evidence="1">Uncharacterized protein</fullName>
    </submittedName>
</protein>
<dbReference type="Proteomes" id="UP000308092">
    <property type="component" value="Unassembled WGS sequence"/>
</dbReference>
<dbReference type="VEuPathDB" id="FungiDB:EYZ11_002451"/>
<gene>
    <name evidence="1" type="ORF">EYZ11_002451</name>
</gene>
<name>A0A4S3JQT3_9EURO</name>
<dbReference type="EMBL" id="SOSA01000054">
    <property type="protein sequence ID" value="THC98099.1"/>
    <property type="molecule type" value="Genomic_DNA"/>
</dbReference>
<accession>A0A4S3JQT3</accession>
<organism evidence="1 2">
    <name type="scientific">Aspergillus tanneri</name>
    <dbReference type="NCBI Taxonomy" id="1220188"/>
    <lineage>
        <taxon>Eukaryota</taxon>
        <taxon>Fungi</taxon>
        <taxon>Dikarya</taxon>
        <taxon>Ascomycota</taxon>
        <taxon>Pezizomycotina</taxon>
        <taxon>Eurotiomycetes</taxon>
        <taxon>Eurotiomycetidae</taxon>
        <taxon>Eurotiales</taxon>
        <taxon>Aspergillaceae</taxon>
        <taxon>Aspergillus</taxon>
        <taxon>Aspergillus subgen. Circumdati</taxon>
    </lineage>
</organism>
<keyword evidence="2" id="KW-1185">Reference proteome</keyword>
<evidence type="ECO:0000313" key="1">
    <source>
        <dbReference type="EMBL" id="THC98099.1"/>
    </source>
</evidence>